<dbReference type="InterPro" id="IPR000014">
    <property type="entry name" value="PAS"/>
</dbReference>
<dbReference type="AlphaFoldDB" id="A0A381D2D9"/>
<dbReference type="CDD" id="cd00130">
    <property type="entry name" value="PAS"/>
    <property type="match status" value="1"/>
</dbReference>
<sequence>MSREIFLQEDSLITSKTDLKGKIVYANDDFLKYAGYSTMGEVLNKPHNIVRHKEMPKTIFKYLWDYMKEGKEIFAYVKNKTKDNNYYWVFANVTPSIDINNNIIGYYSVRRMPNKSAISTIESLYSDLLRVEQQQGLNKSVEMLENFCKDADKTYNELIFSLQEVK</sequence>
<dbReference type="Gene3D" id="3.30.450.20">
    <property type="entry name" value="PAS domain"/>
    <property type="match status" value="1"/>
</dbReference>
<evidence type="ECO:0000259" key="1">
    <source>
        <dbReference type="Pfam" id="PF08447"/>
    </source>
</evidence>
<accession>A0A381D2D9</accession>
<dbReference type="NCBIfam" id="TIGR00229">
    <property type="entry name" value="sensory_box"/>
    <property type="match status" value="1"/>
</dbReference>
<proteinExistence type="predicted"/>
<dbReference type="SUPFAM" id="SSF55785">
    <property type="entry name" value="PYP-like sensor domain (PAS domain)"/>
    <property type="match status" value="1"/>
</dbReference>
<evidence type="ECO:0000313" key="2">
    <source>
        <dbReference type="EMBL" id="VEG62128.1"/>
    </source>
</evidence>
<dbReference type="Proteomes" id="UP000275504">
    <property type="component" value="Chromosome"/>
</dbReference>
<evidence type="ECO:0000313" key="3">
    <source>
        <dbReference type="Proteomes" id="UP000275504"/>
    </source>
</evidence>
<dbReference type="Pfam" id="PF08447">
    <property type="entry name" value="PAS_3"/>
    <property type="match status" value="1"/>
</dbReference>
<organism evidence="2 3">
    <name type="scientific">Campylobacter jejuni subsp. doylei</name>
    <dbReference type="NCBI Taxonomy" id="32021"/>
    <lineage>
        <taxon>Bacteria</taxon>
        <taxon>Pseudomonadati</taxon>
        <taxon>Campylobacterota</taxon>
        <taxon>Epsilonproteobacteria</taxon>
        <taxon>Campylobacterales</taxon>
        <taxon>Campylobacteraceae</taxon>
        <taxon>Campylobacter</taxon>
    </lineage>
</organism>
<dbReference type="EMBL" id="LR134359">
    <property type="protein sequence ID" value="VEG62128.1"/>
    <property type="molecule type" value="Genomic_DNA"/>
</dbReference>
<protein>
    <submittedName>
        <fullName evidence="2">Methyl-accepting chemotaxis protein</fullName>
    </submittedName>
</protein>
<dbReference type="InterPro" id="IPR013655">
    <property type="entry name" value="PAS_fold_3"/>
</dbReference>
<name>A0A381D2D9_CAMJU</name>
<feature type="domain" description="PAS fold-3" evidence="1">
    <location>
        <begin position="23"/>
        <end position="109"/>
    </location>
</feature>
<dbReference type="InterPro" id="IPR035965">
    <property type="entry name" value="PAS-like_dom_sf"/>
</dbReference>
<reference evidence="2 3" key="1">
    <citation type="submission" date="2018-12" db="EMBL/GenBank/DDBJ databases">
        <authorList>
            <consortium name="Pathogen Informatics"/>
        </authorList>
    </citation>
    <scope>NUCLEOTIDE SEQUENCE [LARGE SCALE GENOMIC DNA]</scope>
    <source>
        <strain evidence="2 3">NCTC11951</strain>
    </source>
</reference>
<gene>
    <name evidence="2" type="primary">aer_1</name>
    <name evidence="2" type="ORF">NCTC11951_01258</name>
</gene>